<dbReference type="PANTHER" id="PTHR30266">
    <property type="entry name" value="MECHANOSENSITIVE CHANNEL MSCL"/>
    <property type="match status" value="1"/>
</dbReference>
<dbReference type="PANTHER" id="PTHR30266:SF2">
    <property type="entry name" value="LARGE-CONDUCTANCE MECHANOSENSITIVE CHANNEL"/>
    <property type="match status" value="1"/>
</dbReference>
<dbReference type="eggNOG" id="COG1970">
    <property type="taxonomic scope" value="Bacteria"/>
</dbReference>
<evidence type="ECO:0000313" key="7">
    <source>
        <dbReference type="EMBL" id="KAB2808500.1"/>
    </source>
</evidence>
<keyword evidence="2 5" id="KW-0812">Transmembrane</keyword>
<evidence type="ECO:0000256" key="2">
    <source>
        <dbReference type="ARBA" id="ARBA00022692"/>
    </source>
</evidence>
<sequence length="119" mass="12827">MSGFKKFLLQGNLVDLAVAFIIGTAFAAVVKTFTDMLVAFVAKAGGAKEVGKILIAKVDVAPFINATIAFVVMAAVVYFFVVVPYTKAKERFFPDAPEGPDEQLQLLTEIRDALTVSRP</sequence>
<dbReference type="InterPro" id="IPR036019">
    <property type="entry name" value="MscL_channel"/>
</dbReference>
<evidence type="ECO:0000313" key="9">
    <source>
        <dbReference type="Proteomes" id="UP000449906"/>
    </source>
</evidence>
<dbReference type="GeneID" id="96608317"/>
<dbReference type="STRING" id="2045.KR76_05030"/>
<dbReference type="GO" id="GO:0016020">
    <property type="term" value="C:membrane"/>
    <property type="evidence" value="ECO:0007669"/>
    <property type="project" value="UniProtKB-SubCell"/>
</dbReference>
<keyword evidence="8" id="KW-1185">Reference proteome</keyword>
<protein>
    <submittedName>
        <fullName evidence="6">Large-conductance mechanosensitive channel</fullName>
    </submittedName>
    <submittedName>
        <fullName evidence="7">MscL family protein</fullName>
    </submittedName>
</protein>
<evidence type="ECO:0000313" key="6">
    <source>
        <dbReference type="EMBL" id="AIY16281.1"/>
    </source>
</evidence>
<comment type="subcellular location">
    <subcellularLocation>
        <location evidence="1">Membrane</location>
        <topology evidence="1">Multi-pass membrane protein</topology>
    </subcellularLocation>
</comment>
<accession>A0A0A1DG24</accession>
<dbReference type="InterPro" id="IPR037673">
    <property type="entry name" value="MSC/AndL"/>
</dbReference>
<dbReference type="GO" id="GO:0008381">
    <property type="term" value="F:mechanosensitive monoatomic ion channel activity"/>
    <property type="evidence" value="ECO:0007669"/>
    <property type="project" value="TreeGrafter"/>
</dbReference>
<keyword evidence="3 5" id="KW-1133">Transmembrane helix</keyword>
<reference evidence="6 8" key="1">
    <citation type="journal article" date="2015" name="Genome Announc.">
        <title>Complete Genome Sequence of Steroid-Transforming Nocardioides simplex VKM Ac-2033D.</title>
        <authorList>
            <person name="Shtratnikova V.Y."/>
            <person name="Schelkunov M.I."/>
            <person name="Pekov Y.A."/>
            <person name="Fokina V.V."/>
            <person name="Logacheva M.D."/>
            <person name="Sokolov S.L."/>
            <person name="Bragin E.Y."/>
            <person name="Ashapkin V.V."/>
            <person name="Donova M.V."/>
        </authorList>
    </citation>
    <scope>NUCLEOTIDE SEQUENCE [LARGE SCALE GENOMIC DNA]</scope>
    <source>
        <strain evidence="6 8">VKM Ac-2033D</strain>
    </source>
</reference>
<organism evidence="6 8">
    <name type="scientific">Nocardioides simplex</name>
    <name type="common">Arthrobacter simplex</name>
    <dbReference type="NCBI Taxonomy" id="2045"/>
    <lineage>
        <taxon>Bacteria</taxon>
        <taxon>Bacillati</taxon>
        <taxon>Actinomycetota</taxon>
        <taxon>Actinomycetes</taxon>
        <taxon>Propionibacteriales</taxon>
        <taxon>Nocardioidaceae</taxon>
        <taxon>Pimelobacter</taxon>
    </lineage>
</organism>
<dbReference type="AlphaFoldDB" id="A0A0A1DG24"/>
<dbReference type="HOGENOM" id="CLU_095787_1_0_11"/>
<dbReference type="Proteomes" id="UP000030300">
    <property type="component" value="Chromosome"/>
</dbReference>
<dbReference type="EMBL" id="WBVM01000003">
    <property type="protein sequence ID" value="KAB2808500.1"/>
    <property type="molecule type" value="Genomic_DNA"/>
</dbReference>
<dbReference type="SUPFAM" id="SSF81330">
    <property type="entry name" value="Gated mechanosensitive channel"/>
    <property type="match status" value="1"/>
</dbReference>
<name>A0A0A1DG24_NOCSI</name>
<gene>
    <name evidence="7" type="ORF">F9L07_23680</name>
    <name evidence="6" type="ORF">KR76_05030</name>
</gene>
<dbReference type="RefSeq" id="WP_038677070.1">
    <property type="nucleotide sequence ID" value="NZ_BJMC01000003.1"/>
</dbReference>
<dbReference type="Pfam" id="PF01741">
    <property type="entry name" value="MscL"/>
    <property type="match status" value="1"/>
</dbReference>
<evidence type="ECO:0000256" key="4">
    <source>
        <dbReference type="ARBA" id="ARBA00023136"/>
    </source>
</evidence>
<dbReference type="Proteomes" id="UP000449906">
    <property type="component" value="Unassembled WGS sequence"/>
</dbReference>
<feature type="transmembrane region" description="Helical" evidence="5">
    <location>
        <begin position="12"/>
        <end position="30"/>
    </location>
</feature>
<keyword evidence="4 5" id="KW-0472">Membrane</keyword>
<evidence type="ECO:0000313" key="8">
    <source>
        <dbReference type="Proteomes" id="UP000030300"/>
    </source>
</evidence>
<dbReference type="KEGG" id="psim:KR76_05030"/>
<proteinExistence type="predicted"/>
<dbReference type="EMBL" id="CP009896">
    <property type="protein sequence ID" value="AIY16281.1"/>
    <property type="molecule type" value="Genomic_DNA"/>
</dbReference>
<evidence type="ECO:0000256" key="1">
    <source>
        <dbReference type="ARBA" id="ARBA00004141"/>
    </source>
</evidence>
<reference evidence="7 9" key="2">
    <citation type="submission" date="2019-09" db="EMBL/GenBank/DDBJ databases">
        <title>Pimelobacter sp. isolated from Paulinella.</title>
        <authorList>
            <person name="Jeong S.E."/>
        </authorList>
    </citation>
    <scope>NUCLEOTIDE SEQUENCE [LARGE SCALE GENOMIC DNA]</scope>
    <source>
        <strain evidence="7 9">Pch-N</strain>
    </source>
</reference>
<evidence type="ECO:0000256" key="5">
    <source>
        <dbReference type="SAM" id="Phobius"/>
    </source>
</evidence>
<dbReference type="Gene3D" id="1.10.1200.120">
    <property type="entry name" value="Large-conductance mechanosensitive channel, MscL, domain 1"/>
    <property type="match status" value="1"/>
</dbReference>
<evidence type="ECO:0000256" key="3">
    <source>
        <dbReference type="ARBA" id="ARBA00022989"/>
    </source>
</evidence>
<feature type="transmembrane region" description="Helical" evidence="5">
    <location>
        <begin position="63"/>
        <end position="83"/>
    </location>
</feature>
<dbReference type="OrthoDB" id="9810350at2"/>